<dbReference type="Proteomes" id="UP000824366">
    <property type="component" value="Chromosome"/>
</dbReference>
<keyword evidence="3" id="KW-0812">Transmembrane</keyword>
<dbReference type="GO" id="GO:0005524">
    <property type="term" value="F:ATP binding"/>
    <property type="evidence" value="ECO:0007669"/>
    <property type="project" value="UniProtKB-KW"/>
</dbReference>
<protein>
    <submittedName>
        <fullName evidence="5">Vitamin B12 import ATP-binding protein BtuD</fullName>
    </submittedName>
</protein>
<dbReference type="PANTHER" id="PTHR43158">
    <property type="entry name" value="SKFA PEPTIDE EXPORT ATP-BINDING PROTEIN SKFE"/>
    <property type="match status" value="1"/>
</dbReference>
<keyword evidence="3" id="KW-1133">Transmembrane helix</keyword>
<dbReference type="Pfam" id="PF00005">
    <property type="entry name" value="ABC_tran"/>
    <property type="match status" value="1"/>
</dbReference>
<name>A0ABN6DBS3_9BURK</name>
<keyword evidence="1" id="KW-0547">Nucleotide-binding</keyword>
<evidence type="ECO:0000313" key="5">
    <source>
        <dbReference type="EMBL" id="BCO28261.1"/>
    </source>
</evidence>
<keyword evidence="2 5" id="KW-0067">ATP-binding</keyword>
<organism evidence="5 6">
    <name type="scientific">Rhodoferax lithotrophicus</name>
    <dbReference type="NCBI Taxonomy" id="2798804"/>
    <lineage>
        <taxon>Bacteria</taxon>
        <taxon>Pseudomonadati</taxon>
        <taxon>Pseudomonadota</taxon>
        <taxon>Betaproteobacteria</taxon>
        <taxon>Burkholderiales</taxon>
        <taxon>Comamonadaceae</taxon>
        <taxon>Rhodoferax</taxon>
    </lineage>
</organism>
<dbReference type="InterPro" id="IPR003439">
    <property type="entry name" value="ABC_transporter-like_ATP-bd"/>
</dbReference>
<sequence length="223" mass="24095">MITQMSLMQSSENSRAPLLQLHEVGFQYPQRCLFAGLSAHIASGLVLVRGGDGSGKTTLLRLLAGELPLQTGQVRLNGLCVATQTLLYRQHVYWTEPHTADHDQITALQYFAQLRQRYPGFAAADAPHLHTLISGLSLEPHIHKPLYMLSTGSKRKVWLAGALAAGAALTLLDVPFAALDKPSIGFVMQQLCAAASNPAQVWVLAAYEEPGNVPLAHVINLGD</sequence>
<evidence type="ECO:0000256" key="1">
    <source>
        <dbReference type="ARBA" id="ARBA00022741"/>
    </source>
</evidence>
<keyword evidence="6" id="KW-1185">Reference proteome</keyword>
<accession>A0ABN6DBS3</accession>
<evidence type="ECO:0000313" key="6">
    <source>
        <dbReference type="Proteomes" id="UP000824366"/>
    </source>
</evidence>
<dbReference type="Gene3D" id="3.40.50.300">
    <property type="entry name" value="P-loop containing nucleotide triphosphate hydrolases"/>
    <property type="match status" value="1"/>
</dbReference>
<evidence type="ECO:0000256" key="2">
    <source>
        <dbReference type="ARBA" id="ARBA00022840"/>
    </source>
</evidence>
<feature type="domain" description="ABC transporter" evidence="4">
    <location>
        <begin position="45"/>
        <end position="176"/>
    </location>
</feature>
<feature type="transmembrane region" description="Helical" evidence="3">
    <location>
        <begin position="157"/>
        <end position="178"/>
    </location>
</feature>
<reference evidence="5 6" key="1">
    <citation type="journal article" date="2021" name="Microbiol. Spectr.">
        <title>A Single Bacterium Capable of Oxidation and Reduction of Iron at Circumneutral pH.</title>
        <authorList>
            <person name="Kato S."/>
            <person name="Ohkuma M."/>
        </authorList>
    </citation>
    <scope>NUCLEOTIDE SEQUENCE [LARGE SCALE GENOMIC DNA]</scope>
    <source>
        <strain evidence="5 6">MIZ03</strain>
    </source>
</reference>
<keyword evidence="3" id="KW-0472">Membrane</keyword>
<dbReference type="InterPro" id="IPR027417">
    <property type="entry name" value="P-loop_NTPase"/>
</dbReference>
<evidence type="ECO:0000259" key="4">
    <source>
        <dbReference type="Pfam" id="PF00005"/>
    </source>
</evidence>
<evidence type="ECO:0000256" key="3">
    <source>
        <dbReference type="SAM" id="Phobius"/>
    </source>
</evidence>
<dbReference type="SUPFAM" id="SSF52540">
    <property type="entry name" value="P-loop containing nucleoside triphosphate hydrolases"/>
    <property type="match status" value="1"/>
</dbReference>
<gene>
    <name evidence="5" type="ORF">MIZ03_3161</name>
</gene>
<dbReference type="PANTHER" id="PTHR43158:SF1">
    <property type="entry name" value="ABC TRANSPORTER, ATP-BINDING PROTEIN"/>
    <property type="match status" value="1"/>
</dbReference>
<dbReference type="EMBL" id="AP024238">
    <property type="protein sequence ID" value="BCO28261.1"/>
    <property type="molecule type" value="Genomic_DNA"/>
</dbReference>
<proteinExistence type="predicted"/>